<dbReference type="InterPro" id="IPR001898">
    <property type="entry name" value="SLC13A/DASS"/>
</dbReference>
<evidence type="ECO:0000256" key="6">
    <source>
        <dbReference type="SAM" id="Phobius"/>
    </source>
</evidence>
<dbReference type="EMBL" id="SMGO01000001">
    <property type="protein sequence ID" value="TCK85131.1"/>
    <property type="molecule type" value="Genomic_DNA"/>
</dbReference>
<dbReference type="PANTHER" id="PTHR10283:SF82">
    <property type="entry name" value="SOLUTE CARRIER FAMILY 13 MEMBER 2"/>
    <property type="match status" value="1"/>
</dbReference>
<dbReference type="NCBIfam" id="TIGR00785">
    <property type="entry name" value="dass"/>
    <property type="match status" value="1"/>
</dbReference>
<proteinExistence type="predicted"/>
<dbReference type="RefSeq" id="WP_132221090.1">
    <property type="nucleotide sequence ID" value="NZ_SMGO01000001.1"/>
</dbReference>
<feature type="transmembrane region" description="Helical" evidence="6">
    <location>
        <begin position="401"/>
        <end position="423"/>
    </location>
</feature>
<feature type="transmembrane region" description="Helical" evidence="6">
    <location>
        <begin position="313"/>
        <end position="332"/>
    </location>
</feature>
<evidence type="ECO:0000256" key="5">
    <source>
        <dbReference type="ARBA" id="ARBA00023136"/>
    </source>
</evidence>
<accession>A0A4V2PY96</accession>
<dbReference type="Proteomes" id="UP000294616">
    <property type="component" value="Unassembled WGS sequence"/>
</dbReference>
<dbReference type="PANTHER" id="PTHR10283">
    <property type="entry name" value="SOLUTE CARRIER FAMILY 13 MEMBER"/>
    <property type="match status" value="1"/>
</dbReference>
<dbReference type="GO" id="GO:0005886">
    <property type="term" value="C:plasma membrane"/>
    <property type="evidence" value="ECO:0007669"/>
    <property type="project" value="TreeGrafter"/>
</dbReference>
<dbReference type="GO" id="GO:0015141">
    <property type="term" value="F:succinate transmembrane transporter activity"/>
    <property type="evidence" value="ECO:0007669"/>
    <property type="project" value="UniProtKB-ARBA"/>
</dbReference>
<dbReference type="Pfam" id="PF00939">
    <property type="entry name" value="Na_sulph_symp"/>
    <property type="match status" value="1"/>
</dbReference>
<keyword evidence="8" id="KW-1185">Reference proteome</keyword>
<feature type="transmembrane region" description="Helical" evidence="6">
    <location>
        <begin position="344"/>
        <end position="366"/>
    </location>
</feature>
<protein>
    <submittedName>
        <fullName evidence="7">Sodium-dependent dicarboxylate transporter 2/3/5</fullName>
    </submittedName>
</protein>
<feature type="transmembrane region" description="Helical" evidence="6">
    <location>
        <begin position="163"/>
        <end position="183"/>
    </location>
</feature>
<reference evidence="7 8" key="1">
    <citation type="submission" date="2019-03" db="EMBL/GenBank/DDBJ databases">
        <title>Genomic Encyclopedia of Archaeal and Bacterial Type Strains, Phase II (KMG-II): from individual species to whole genera.</title>
        <authorList>
            <person name="Goeker M."/>
        </authorList>
    </citation>
    <scope>NUCLEOTIDE SEQUENCE [LARGE SCALE GENOMIC DNA]</scope>
    <source>
        <strain evidence="7 8">DSM 22554</strain>
    </source>
</reference>
<organism evidence="7 8">
    <name type="scientific">Albibacterium bauzanense</name>
    <dbReference type="NCBI Taxonomy" id="653929"/>
    <lineage>
        <taxon>Bacteria</taxon>
        <taxon>Pseudomonadati</taxon>
        <taxon>Bacteroidota</taxon>
        <taxon>Sphingobacteriia</taxon>
        <taxon>Sphingobacteriales</taxon>
        <taxon>Sphingobacteriaceae</taxon>
        <taxon>Albibacterium</taxon>
    </lineage>
</organism>
<feature type="transmembrane region" description="Helical" evidence="6">
    <location>
        <begin position="378"/>
        <end position="395"/>
    </location>
</feature>
<comment type="caution">
    <text evidence="7">The sequence shown here is derived from an EMBL/GenBank/DDBJ whole genome shotgun (WGS) entry which is preliminary data.</text>
</comment>
<feature type="transmembrane region" description="Helical" evidence="6">
    <location>
        <begin position="254"/>
        <end position="271"/>
    </location>
</feature>
<keyword evidence="3 6" id="KW-0812">Transmembrane</keyword>
<evidence type="ECO:0000256" key="4">
    <source>
        <dbReference type="ARBA" id="ARBA00022989"/>
    </source>
</evidence>
<dbReference type="InterPro" id="IPR031312">
    <property type="entry name" value="Na/sul_symport_CS"/>
</dbReference>
<feature type="transmembrane region" description="Helical" evidence="6">
    <location>
        <begin position="120"/>
        <end position="151"/>
    </location>
</feature>
<feature type="transmembrane region" description="Helical" evidence="6">
    <location>
        <begin position="283"/>
        <end position="301"/>
    </location>
</feature>
<dbReference type="CDD" id="cd01115">
    <property type="entry name" value="SLC13_permease"/>
    <property type="match status" value="1"/>
</dbReference>
<keyword evidence="4 6" id="KW-1133">Transmembrane helix</keyword>
<dbReference type="AlphaFoldDB" id="A0A4V2PY96"/>
<name>A0A4V2PY96_9SPHI</name>
<evidence type="ECO:0000313" key="7">
    <source>
        <dbReference type="EMBL" id="TCK85131.1"/>
    </source>
</evidence>
<sequence>MTWKNFFLLAGPLSFLIIKYIHLEGLSPEGQAVLACTCWIAVWWISEAAELPVTSLLPLALLPLAGGLTIDQTTTSYGHPFIFLFMGGFILGMAIENWGLHQRIAYKIINFVGTGEKRMILGFMLATGFLSMWLSNTATTIMMLPIGLSVIKHMGERQPFSRSLMLGIAYAASIGGMATLIGTPPNLILAGVVREAFQIEISFMQWMMFALPLSIVLLFATWLYLTRYKLKMENQAEHVALLELGKMSLQEKRVLAIFSLVAFFWITRSFIWDTFIPGLDDTIIAIVGALLMFLVPAGEGKGKLMTWSSAKKLPWDVLLIFGAGLAIAKGFSQTDLASWLAMQFMAVNFLPAMLISLFVIAGINFLTEVTSNTATASMILPLLITLTAALGIPPIPLLAGAALAASCAFMLPVATPPNAIVFSSGKIRIGEMARIGLWLNLTSILFIFLFIYYWWPIVWTV</sequence>
<dbReference type="PROSITE" id="PS01271">
    <property type="entry name" value="NA_SULFATE"/>
    <property type="match status" value="1"/>
</dbReference>
<feature type="transmembrane region" description="Helical" evidence="6">
    <location>
        <begin position="435"/>
        <end position="455"/>
    </location>
</feature>
<evidence type="ECO:0000256" key="1">
    <source>
        <dbReference type="ARBA" id="ARBA00004141"/>
    </source>
</evidence>
<evidence type="ECO:0000256" key="2">
    <source>
        <dbReference type="ARBA" id="ARBA00022448"/>
    </source>
</evidence>
<comment type="subcellular location">
    <subcellularLocation>
        <location evidence="1">Membrane</location>
        <topology evidence="1">Multi-pass membrane protein</topology>
    </subcellularLocation>
</comment>
<feature type="transmembrane region" description="Helical" evidence="6">
    <location>
        <begin position="82"/>
        <end position="100"/>
    </location>
</feature>
<evidence type="ECO:0000313" key="8">
    <source>
        <dbReference type="Proteomes" id="UP000294616"/>
    </source>
</evidence>
<feature type="transmembrane region" description="Helical" evidence="6">
    <location>
        <begin position="203"/>
        <end position="225"/>
    </location>
</feature>
<keyword evidence="5 6" id="KW-0472">Membrane</keyword>
<dbReference type="OrthoDB" id="9766267at2"/>
<evidence type="ECO:0000256" key="3">
    <source>
        <dbReference type="ARBA" id="ARBA00022692"/>
    </source>
</evidence>
<gene>
    <name evidence="7" type="ORF">C8N28_0429</name>
</gene>
<keyword evidence="2" id="KW-0813">Transport</keyword>